<keyword evidence="1" id="KW-0472">Membrane</keyword>
<dbReference type="OrthoDB" id="5471190at2"/>
<proteinExistence type="predicted"/>
<feature type="transmembrane region" description="Helical" evidence="1">
    <location>
        <begin position="85"/>
        <end position="108"/>
    </location>
</feature>
<dbReference type="Proteomes" id="UP000242645">
    <property type="component" value="Chromosome"/>
</dbReference>
<keyword evidence="1" id="KW-1133">Transmembrane helix</keyword>
<evidence type="ECO:0000313" key="3">
    <source>
        <dbReference type="Proteomes" id="UP000242645"/>
    </source>
</evidence>
<reference evidence="2 3" key="1">
    <citation type="journal article" date="2017" name="ISME J.">
        <title>Genome of 'Ca. Desulfovibrio trichonymphae', an H2-oxidizing bacterium in a tripartite symbiotic system within a protist cell in the termite gut.</title>
        <authorList>
            <person name="Kuwahara H."/>
            <person name="Yuki M."/>
            <person name="Izawa K."/>
            <person name="Ohkuma M."/>
            <person name="Hongoh Y."/>
        </authorList>
    </citation>
    <scope>NUCLEOTIDE SEQUENCE [LARGE SCALE GENOMIC DNA]</scope>
    <source>
        <strain evidence="2 3">Rs-N31</strain>
    </source>
</reference>
<keyword evidence="1" id="KW-0812">Transmembrane</keyword>
<keyword evidence="3" id="KW-1185">Reference proteome</keyword>
<protein>
    <submittedName>
        <fullName evidence="2">F0F1 ATP synthase subunit I</fullName>
    </submittedName>
</protein>
<gene>
    <name evidence="2" type="primary">atpI2</name>
    <name evidence="2" type="ORF">RSDT_0224</name>
</gene>
<feature type="transmembrane region" description="Helical" evidence="1">
    <location>
        <begin position="114"/>
        <end position="135"/>
    </location>
</feature>
<dbReference type="AlphaFoldDB" id="A0A1J1E2T3"/>
<feature type="transmembrane region" description="Helical" evidence="1">
    <location>
        <begin position="51"/>
        <end position="73"/>
    </location>
</feature>
<sequence length="138" mass="15220">MLKTMSRSLDAWLWRRKIWHPEIGPLLRNELLLTFFCLLCGGAVYTVAPWFFWFGVGSGFMTLTFLSLARFFLRTGPGEYNTAFLCAVLLRWGGRLIVFAALLYTAMIVCKAPVTAILGGSTAAAVTALATYALAARS</sequence>
<evidence type="ECO:0000313" key="2">
    <source>
        <dbReference type="EMBL" id="BAV91736.1"/>
    </source>
</evidence>
<feature type="transmembrane region" description="Helical" evidence="1">
    <location>
        <begin position="26"/>
        <end position="45"/>
    </location>
</feature>
<evidence type="ECO:0000256" key="1">
    <source>
        <dbReference type="SAM" id="Phobius"/>
    </source>
</evidence>
<accession>A0A1J1E2T3</accession>
<name>A0A1J1E2T3_9BACT</name>
<dbReference type="EMBL" id="AP017368">
    <property type="protein sequence ID" value="BAV91736.1"/>
    <property type="molecule type" value="Genomic_DNA"/>
</dbReference>
<organism evidence="2 3">
    <name type="scientific">Candidatus Desulfovibrio trichonymphae</name>
    <dbReference type="NCBI Taxonomy" id="1725232"/>
    <lineage>
        <taxon>Bacteria</taxon>
        <taxon>Pseudomonadati</taxon>
        <taxon>Thermodesulfobacteriota</taxon>
        <taxon>Desulfovibrionia</taxon>
        <taxon>Desulfovibrionales</taxon>
        <taxon>Desulfovibrionaceae</taxon>
        <taxon>Desulfovibrio</taxon>
    </lineage>
</organism>
<dbReference type="RefSeq" id="WP_096399271.1">
    <property type="nucleotide sequence ID" value="NZ_AP017368.1"/>
</dbReference>
<dbReference type="KEGG" id="dtr:RSDT_0224"/>